<accession>A0A4S8PYV1</accession>
<dbReference type="EMBL" id="STGU01000004">
    <property type="protein sequence ID" value="THV36927.1"/>
    <property type="molecule type" value="Genomic_DNA"/>
</dbReference>
<evidence type="ECO:0000313" key="1">
    <source>
        <dbReference type="EMBL" id="THV36927.1"/>
    </source>
</evidence>
<sequence length="77" mass="8646">MAIDPPIRPSDHPDRFLDCQQALEPRFQALIEDAISAGWGEDEAVLAVIMLGDNHMLAKHENAVVDETLRNLRRSKP</sequence>
<name>A0A4S8PYV1_9HYPH</name>
<organism evidence="1 2">
    <name type="scientific">Rhizobium rosettiformans W3</name>
    <dbReference type="NCBI Taxonomy" id="538378"/>
    <lineage>
        <taxon>Bacteria</taxon>
        <taxon>Pseudomonadati</taxon>
        <taxon>Pseudomonadota</taxon>
        <taxon>Alphaproteobacteria</taxon>
        <taxon>Hyphomicrobiales</taxon>
        <taxon>Rhizobiaceae</taxon>
        <taxon>Rhizobium/Agrobacterium group</taxon>
        <taxon>Rhizobium</taxon>
    </lineage>
</organism>
<comment type="caution">
    <text evidence="1">The sequence shown here is derived from an EMBL/GenBank/DDBJ whole genome shotgun (WGS) entry which is preliminary data.</text>
</comment>
<dbReference type="Proteomes" id="UP000307378">
    <property type="component" value="Unassembled WGS sequence"/>
</dbReference>
<reference evidence="1 2" key="1">
    <citation type="submission" date="2019-04" db="EMBL/GenBank/DDBJ databases">
        <title>genome sequence of strain W3.</title>
        <authorList>
            <person name="Gao J."/>
            <person name="Sun J."/>
        </authorList>
    </citation>
    <scope>NUCLEOTIDE SEQUENCE [LARGE SCALE GENOMIC DNA]</scope>
    <source>
        <strain evidence="1 2">W3</strain>
    </source>
</reference>
<dbReference type="RefSeq" id="WP_136540387.1">
    <property type="nucleotide sequence ID" value="NZ_STGU01000004.1"/>
</dbReference>
<dbReference type="AlphaFoldDB" id="A0A4S8PYV1"/>
<gene>
    <name evidence="1" type="ORF">FAA86_10590</name>
</gene>
<proteinExistence type="predicted"/>
<evidence type="ECO:0000313" key="2">
    <source>
        <dbReference type="Proteomes" id="UP000307378"/>
    </source>
</evidence>
<protein>
    <submittedName>
        <fullName evidence="1">Uncharacterized protein</fullName>
    </submittedName>
</protein>